<dbReference type="EMBL" id="ASPP01007711">
    <property type="protein sequence ID" value="ETO26672.1"/>
    <property type="molecule type" value="Genomic_DNA"/>
</dbReference>
<gene>
    <name evidence="3" type="ORF">RFI_10462</name>
</gene>
<dbReference type="Proteomes" id="UP000023152">
    <property type="component" value="Unassembled WGS sequence"/>
</dbReference>
<proteinExistence type="predicted"/>
<dbReference type="InterPro" id="IPR027417">
    <property type="entry name" value="P-loop_NTPase"/>
</dbReference>
<dbReference type="Gene3D" id="3.40.50.300">
    <property type="entry name" value="P-loop containing nucleotide triphosphate hydrolases"/>
    <property type="match status" value="1"/>
</dbReference>
<keyword evidence="2" id="KW-0812">Transmembrane</keyword>
<keyword evidence="1" id="KW-0175">Coiled coil</keyword>
<sequence>EVNTPEVNTPEVSTHTKLKETVTEYSVNTVKHEINIDCTKHKDSLKKLATALREVVQQMQTKYNVSNEIDERLNKQKAELEELKNVKNELDKQVTKLNNIQMSFDNIREHEWQTMMNQVEALKNDINQIVNSVQEKYCNTFDLKTQILFLIIYFLVLLNIKTSFCFFNIFLNKIDTK</sequence>
<evidence type="ECO:0000256" key="1">
    <source>
        <dbReference type="SAM" id="Coils"/>
    </source>
</evidence>
<keyword evidence="2" id="KW-1133">Transmembrane helix</keyword>
<keyword evidence="4" id="KW-1185">Reference proteome</keyword>
<feature type="transmembrane region" description="Helical" evidence="2">
    <location>
        <begin position="147"/>
        <end position="171"/>
    </location>
</feature>
<protein>
    <submittedName>
        <fullName evidence="3">Uncharacterized protein</fullName>
    </submittedName>
</protein>
<reference evidence="3 4" key="1">
    <citation type="journal article" date="2013" name="Curr. Biol.">
        <title>The Genome of the Foraminiferan Reticulomyxa filosa.</title>
        <authorList>
            <person name="Glockner G."/>
            <person name="Hulsmann N."/>
            <person name="Schleicher M."/>
            <person name="Noegel A.A."/>
            <person name="Eichinger L."/>
            <person name="Gallinger C."/>
            <person name="Pawlowski J."/>
            <person name="Sierra R."/>
            <person name="Euteneuer U."/>
            <person name="Pillet L."/>
            <person name="Moustafa A."/>
            <person name="Platzer M."/>
            <person name="Groth M."/>
            <person name="Szafranski K."/>
            <person name="Schliwa M."/>
        </authorList>
    </citation>
    <scope>NUCLEOTIDE SEQUENCE [LARGE SCALE GENOMIC DNA]</scope>
</reference>
<evidence type="ECO:0000313" key="4">
    <source>
        <dbReference type="Proteomes" id="UP000023152"/>
    </source>
</evidence>
<feature type="coiled-coil region" evidence="1">
    <location>
        <begin position="42"/>
        <end position="103"/>
    </location>
</feature>
<organism evidence="3 4">
    <name type="scientific">Reticulomyxa filosa</name>
    <dbReference type="NCBI Taxonomy" id="46433"/>
    <lineage>
        <taxon>Eukaryota</taxon>
        <taxon>Sar</taxon>
        <taxon>Rhizaria</taxon>
        <taxon>Retaria</taxon>
        <taxon>Foraminifera</taxon>
        <taxon>Monothalamids</taxon>
        <taxon>Reticulomyxidae</taxon>
        <taxon>Reticulomyxa</taxon>
    </lineage>
</organism>
<comment type="caution">
    <text evidence="3">The sequence shown here is derived from an EMBL/GenBank/DDBJ whole genome shotgun (WGS) entry which is preliminary data.</text>
</comment>
<dbReference type="AlphaFoldDB" id="X6NMP1"/>
<feature type="non-terminal residue" evidence="3">
    <location>
        <position position="1"/>
    </location>
</feature>
<evidence type="ECO:0000256" key="2">
    <source>
        <dbReference type="SAM" id="Phobius"/>
    </source>
</evidence>
<accession>X6NMP1</accession>
<evidence type="ECO:0000313" key="3">
    <source>
        <dbReference type="EMBL" id="ETO26672.1"/>
    </source>
</evidence>
<name>X6NMP1_RETFI</name>
<keyword evidence="2" id="KW-0472">Membrane</keyword>